<dbReference type="AlphaFoldDB" id="A0A367J2Q1"/>
<dbReference type="Proteomes" id="UP000253551">
    <property type="component" value="Unassembled WGS sequence"/>
</dbReference>
<proteinExistence type="predicted"/>
<comment type="caution">
    <text evidence="1">The sequence shown here is derived from an EMBL/GenBank/DDBJ whole genome shotgun (WGS) entry which is preliminary data.</text>
</comment>
<evidence type="ECO:0000313" key="2">
    <source>
        <dbReference type="Proteomes" id="UP000253551"/>
    </source>
</evidence>
<dbReference type="OrthoDB" id="2288255at2759"/>
<organism evidence="1 2">
    <name type="scientific">Rhizopus stolonifer</name>
    <name type="common">Rhizopus nigricans</name>
    <dbReference type="NCBI Taxonomy" id="4846"/>
    <lineage>
        <taxon>Eukaryota</taxon>
        <taxon>Fungi</taxon>
        <taxon>Fungi incertae sedis</taxon>
        <taxon>Mucoromycota</taxon>
        <taxon>Mucoromycotina</taxon>
        <taxon>Mucoromycetes</taxon>
        <taxon>Mucorales</taxon>
        <taxon>Mucorineae</taxon>
        <taxon>Rhizopodaceae</taxon>
        <taxon>Rhizopus</taxon>
    </lineage>
</organism>
<name>A0A367J2Q1_RHIST</name>
<evidence type="ECO:0000313" key="1">
    <source>
        <dbReference type="EMBL" id="RCH84119.1"/>
    </source>
</evidence>
<protein>
    <submittedName>
        <fullName evidence="1">Uncharacterized protein</fullName>
    </submittedName>
</protein>
<accession>A0A367J2Q1</accession>
<sequence length="392" mass="45268">MSKRVMYYDEIASSLLNIVKDDNTVTYEDFLIDMKTFIIDKYNVQNLNEFRGFWKAKFKKVANDLKYIVGKDRNNNIWASTVAEIKENRTREQHKQPSESTVSSSSNRILTPVEKALVLELYSKIEKKDKGNLSTGEKISDCMYDLARNSVFEHPVHSYIFDTSDPVWRTYFTPEELKEAKNYNSKLVVNIPEELQTLMSSFENKEYTTASHYYDHALEYKFPLGTHFDKRWVQEGVMSACELFYSHHNRLNLNEYSEGNLLHEVWNFVYKLYKDREIVAKPGERCSIATSMAKNNKRSLEAITPRGRKIMGSRVNIVFTADENELGACEVGKGNASIVDDKYLNYGLKKLPKTSRDMLVTQTTINPNKTNSLCTVGYLMMGNSQAHFIGQK</sequence>
<gene>
    <name evidence="1" type="ORF">CU098_007045</name>
</gene>
<keyword evidence="2" id="KW-1185">Reference proteome</keyword>
<dbReference type="EMBL" id="PJQM01004536">
    <property type="protein sequence ID" value="RCH84119.1"/>
    <property type="molecule type" value="Genomic_DNA"/>
</dbReference>
<reference evidence="1 2" key="1">
    <citation type="journal article" date="2018" name="G3 (Bethesda)">
        <title>Phylogenetic and Phylogenomic Definition of Rhizopus Species.</title>
        <authorList>
            <person name="Gryganskyi A.P."/>
            <person name="Golan J."/>
            <person name="Dolatabadi S."/>
            <person name="Mondo S."/>
            <person name="Robb S."/>
            <person name="Idnurm A."/>
            <person name="Muszewska A."/>
            <person name="Steczkiewicz K."/>
            <person name="Masonjones S."/>
            <person name="Liao H.L."/>
            <person name="Gajdeczka M.T."/>
            <person name="Anike F."/>
            <person name="Vuek A."/>
            <person name="Anishchenko I.M."/>
            <person name="Voigt K."/>
            <person name="de Hoog G.S."/>
            <person name="Smith M.E."/>
            <person name="Heitman J."/>
            <person name="Vilgalys R."/>
            <person name="Stajich J.E."/>
        </authorList>
    </citation>
    <scope>NUCLEOTIDE SEQUENCE [LARGE SCALE GENOMIC DNA]</scope>
    <source>
        <strain evidence="1 2">LSU 92-RS-03</strain>
    </source>
</reference>